<dbReference type="AlphaFoldDB" id="A0A9D3YZN9"/>
<reference evidence="1" key="1">
    <citation type="journal article" date="2019" name="bioRxiv">
        <title>The Genome of the Zebra Mussel, Dreissena polymorpha: A Resource for Invasive Species Research.</title>
        <authorList>
            <person name="McCartney M.A."/>
            <person name="Auch B."/>
            <person name="Kono T."/>
            <person name="Mallez S."/>
            <person name="Zhang Y."/>
            <person name="Obille A."/>
            <person name="Becker A."/>
            <person name="Abrahante J.E."/>
            <person name="Garbe J."/>
            <person name="Badalamenti J.P."/>
            <person name="Herman A."/>
            <person name="Mangelson H."/>
            <person name="Liachko I."/>
            <person name="Sullivan S."/>
            <person name="Sone E.D."/>
            <person name="Koren S."/>
            <person name="Silverstein K.A.T."/>
            <person name="Beckman K.B."/>
            <person name="Gohl D.M."/>
        </authorList>
    </citation>
    <scope>NUCLEOTIDE SEQUENCE</scope>
    <source>
        <strain evidence="1">Duluth1</strain>
        <tissue evidence="1">Whole animal</tissue>
    </source>
</reference>
<name>A0A9D3YZN9_DREPO</name>
<accession>A0A9D3YZN9</accession>
<proteinExistence type="predicted"/>
<evidence type="ECO:0000313" key="1">
    <source>
        <dbReference type="EMBL" id="KAH3710265.1"/>
    </source>
</evidence>
<dbReference type="Proteomes" id="UP000828390">
    <property type="component" value="Unassembled WGS sequence"/>
</dbReference>
<comment type="caution">
    <text evidence="1">The sequence shown here is derived from an EMBL/GenBank/DDBJ whole genome shotgun (WGS) entry which is preliminary data.</text>
</comment>
<gene>
    <name evidence="1" type="ORF">DPMN_069739</name>
</gene>
<keyword evidence="2" id="KW-1185">Reference proteome</keyword>
<evidence type="ECO:0000313" key="2">
    <source>
        <dbReference type="Proteomes" id="UP000828390"/>
    </source>
</evidence>
<dbReference type="EMBL" id="JAIWYP010000014">
    <property type="protein sequence ID" value="KAH3710265.1"/>
    <property type="molecule type" value="Genomic_DNA"/>
</dbReference>
<reference evidence="1" key="2">
    <citation type="submission" date="2020-11" db="EMBL/GenBank/DDBJ databases">
        <authorList>
            <person name="McCartney M.A."/>
            <person name="Auch B."/>
            <person name="Kono T."/>
            <person name="Mallez S."/>
            <person name="Becker A."/>
            <person name="Gohl D.M."/>
            <person name="Silverstein K.A.T."/>
            <person name="Koren S."/>
            <person name="Bechman K.B."/>
            <person name="Herman A."/>
            <person name="Abrahante J.E."/>
            <person name="Garbe J."/>
        </authorList>
    </citation>
    <scope>NUCLEOTIDE SEQUENCE</scope>
    <source>
        <strain evidence="1">Duluth1</strain>
        <tissue evidence="1">Whole animal</tissue>
    </source>
</reference>
<sequence>MTKVKVLGQTHTYKNRQTDRPKTNIPPIIRSGCIQIIPFHEDPTMNVASTVLTRQIFMTHKGRQTIEKMSSQKFTMSNKLYAHKIVTIFEDDIIQTNRCHSDLTNNVTK</sequence>
<feature type="non-terminal residue" evidence="1">
    <location>
        <position position="109"/>
    </location>
</feature>
<protein>
    <submittedName>
        <fullName evidence="1">Uncharacterized protein</fullName>
    </submittedName>
</protein>
<organism evidence="1 2">
    <name type="scientific">Dreissena polymorpha</name>
    <name type="common">Zebra mussel</name>
    <name type="synonym">Mytilus polymorpha</name>
    <dbReference type="NCBI Taxonomy" id="45954"/>
    <lineage>
        <taxon>Eukaryota</taxon>
        <taxon>Metazoa</taxon>
        <taxon>Spiralia</taxon>
        <taxon>Lophotrochozoa</taxon>
        <taxon>Mollusca</taxon>
        <taxon>Bivalvia</taxon>
        <taxon>Autobranchia</taxon>
        <taxon>Heteroconchia</taxon>
        <taxon>Euheterodonta</taxon>
        <taxon>Imparidentia</taxon>
        <taxon>Neoheterodontei</taxon>
        <taxon>Myida</taxon>
        <taxon>Dreissenoidea</taxon>
        <taxon>Dreissenidae</taxon>
        <taxon>Dreissena</taxon>
    </lineage>
</organism>